<proteinExistence type="predicted"/>
<reference evidence="4 5" key="1">
    <citation type="submission" date="2019-07" db="EMBL/GenBank/DDBJ databases">
        <title>Genomics analysis of Aphanomyces spp. identifies a new class of oomycete effector associated with host adaptation.</title>
        <authorList>
            <person name="Gaulin E."/>
        </authorList>
    </citation>
    <scope>NUCLEOTIDE SEQUENCE [LARGE SCALE GENOMIC DNA]</scope>
    <source>
        <strain evidence="4 5">ATCC 201684</strain>
    </source>
</reference>
<dbReference type="SMART" id="SM00248">
    <property type="entry name" value="ANK"/>
    <property type="match status" value="3"/>
</dbReference>
<keyword evidence="5" id="KW-1185">Reference proteome</keyword>
<keyword evidence="2 3" id="KW-0040">ANK repeat</keyword>
<dbReference type="PRINTS" id="PR01415">
    <property type="entry name" value="ANKYRIN"/>
</dbReference>
<protein>
    <submittedName>
        <fullName evidence="4">Uncharacterized protein</fullName>
    </submittedName>
</protein>
<dbReference type="PROSITE" id="PS50297">
    <property type="entry name" value="ANK_REP_REGION"/>
    <property type="match status" value="2"/>
</dbReference>
<dbReference type="Pfam" id="PF12796">
    <property type="entry name" value="Ank_2"/>
    <property type="match status" value="1"/>
</dbReference>
<sequence length="268" mass="28688">MLFHLRSAVRWQRRAFSTSSLDLIALIKSSQADIALETLSDGASCTPQTMDWATTDAYGSTALTLAARGGHIALCQAILPHVTPDVLNQANMFGSTALMCASASGHAAVCKVLLEAGADIQVRTRYGSTALSKAAEAGHDAIVTLLLVKGAEPTANVMGKTPWDLAMEKGHILTAAPSVQNEAQPVSARVTRIISSAHVECVLASDGSAVIVTKQENRLVPVNAEVRLVQDDQGSYRLQELVSSVTKQRCLHPRRAYEKKCVDCPERR</sequence>
<evidence type="ECO:0000256" key="2">
    <source>
        <dbReference type="ARBA" id="ARBA00023043"/>
    </source>
</evidence>
<dbReference type="Pfam" id="PF00023">
    <property type="entry name" value="Ank"/>
    <property type="match status" value="1"/>
</dbReference>
<dbReference type="InterPro" id="IPR036770">
    <property type="entry name" value="Ankyrin_rpt-contain_sf"/>
</dbReference>
<dbReference type="VEuPathDB" id="FungiDB:AeMF1_005198"/>
<evidence type="ECO:0000256" key="3">
    <source>
        <dbReference type="PROSITE-ProRule" id="PRU00023"/>
    </source>
</evidence>
<dbReference type="PANTHER" id="PTHR24198:SF165">
    <property type="entry name" value="ANKYRIN REPEAT-CONTAINING PROTEIN-RELATED"/>
    <property type="match status" value="1"/>
</dbReference>
<dbReference type="InterPro" id="IPR002110">
    <property type="entry name" value="Ankyrin_rpt"/>
</dbReference>
<dbReference type="Gene3D" id="1.25.40.20">
    <property type="entry name" value="Ankyrin repeat-containing domain"/>
    <property type="match status" value="1"/>
</dbReference>
<keyword evidence="1" id="KW-0677">Repeat</keyword>
<dbReference type="Proteomes" id="UP000481153">
    <property type="component" value="Unassembled WGS sequence"/>
</dbReference>
<dbReference type="SUPFAM" id="SSF48403">
    <property type="entry name" value="Ankyrin repeat"/>
    <property type="match status" value="1"/>
</dbReference>
<evidence type="ECO:0000313" key="5">
    <source>
        <dbReference type="Proteomes" id="UP000481153"/>
    </source>
</evidence>
<accession>A0A6G0XJM4</accession>
<feature type="repeat" description="ANK" evidence="3">
    <location>
        <begin position="126"/>
        <end position="158"/>
    </location>
</feature>
<organism evidence="4 5">
    <name type="scientific">Aphanomyces euteiches</name>
    <dbReference type="NCBI Taxonomy" id="100861"/>
    <lineage>
        <taxon>Eukaryota</taxon>
        <taxon>Sar</taxon>
        <taxon>Stramenopiles</taxon>
        <taxon>Oomycota</taxon>
        <taxon>Saprolegniomycetes</taxon>
        <taxon>Saprolegniales</taxon>
        <taxon>Verrucalvaceae</taxon>
        <taxon>Aphanomyces</taxon>
    </lineage>
</organism>
<comment type="caution">
    <text evidence="4">The sequence shown here is derived from an EMBL/GenBank/DDBJ whole genome shotgun (WGS) entry which is preliminary data.</text>
</comment>
<dbReference type="AlphaFoldDB" id="A0A6G0XJM4"/>
<evidence type="ECO:0000313" key="4">
    <source>
        <dbReference type="EMBL" id="KAF0740424.1"/>
    </source>
</evidence>
<dbReference type="EMBL" id="VJMJ01000052">
    <property type="protein sequence ID" value="KAF0740424.1"/>
    <property type="molecule type" value="Genomic_DNA"/>
</dbReference>
<name>A0A6G0XJM4_9STRA</name>
<dbReference type="PROSITE" id="PS50088">
    <property type="entry name" value="ANK_REPEAT"/>
    <property type="match status" value="2"/>
</dbReference>
<feature type="repeat" description="ANK" evidence="3">
    <location>
        <begin position="93"/>
        <end position="125"/>
    </location>
</feature>
<dbReference type="PANTHER" id="PTHR24198">
    <property type="entry name" value="ANKYRIN REPEAT AND PROTEIN KINASE DOMAIN-CONTAINING PROTEIN"/>
    <property type="match status" value="1"/>
</dbReference>
<gene>
    <name evidence="4" type="ORF">Ae201684_004159</name>
</gene>
<evidence type="ECO:0000256" key="1">
    <source>
        <dbReference type="ARBA" id="ARBA00022737"/>
    </source>
</evidence>